<sequence>MKKFFAVVAVAALSLGAVSCGEKKAEEAVENTTDSLAAQNDSLVEKTDSLVEKTDSLVEKTDSLKAETPAATTPATEAPAK</sequence>
<dbReference type="AlphaFoldDB" id="A0AAJ1V881"/>
<feature type="signal peptide" evidence="2">
    <location>
        <begin position="1"/>
        <end position="19"/>
    </location>
</feature>
<keyword evidence="2" id="KW-0732">Signal</keyword>
<feature type="region of interest" description="Disordered" evidence="1">
    <location>
        <begin position="58"/>
        <end position="81"/>
    </location>
</feature>
<gene>
    <name evidence="3" type="ORF">HX001_12240</name>
</gene>
<name>A0AAJ1V881_9FLAO</name>
<evidence type="ECO:0000313" key="4">
    <source>
        <dbReference type="Proteomes" id="UP001170959"/>
    </source>
</evidence>
<accession>A0AAJ1V881</accession>
<dbReference type="RefSeq" id="WP_286493907.1">
    <property type="nucleotide sequence ID" value="NZ_DAITUN010000002.1"/>
</dbReference>
<evidence type="ECO:0000256" key="1">
    <source>
        <dbReference type="SAM" id="MobiDB-lite"/>
    </source>
</evidence>
<reference evidence="3" key="1">
    <citation type="submission" date="2020-06" db="EMBL/GenBank/DDBJ databases">
        <authorList>
            <person name="Dong N."/>
        </authorList>
    </citation>
    <scope>NUCLEOTIDE SEQUENCE</scope>
    <source>
        <strain evidence="3">R655-4</strain>
    </source>
</reference>
<feature type="compositionally biased region" description="Low complexity" evidence="1">
    <location>
        <begin position="66"/>
        <end position="81"/>
    </location>
</feature>
<evidence type="ECO:0000256" key="2">
    <source>
        <dbReference type="SAM" id="SignalP"/>
    </source>
</evidence>
<protein>
    <recommendedName>
        <fullName evidence="5">Lipoprotein</fullName>
    </recommendedName>
</protein>
<dbReference type="PROSITE" id="PS51257">
    <property type="entry name" value="PROKAR_LIPOPROTEIN"/>
    <property type="match status" value="1"/>
</dbReference>
<dbReference type="Proteomes" id="UP001170959">
    <property type="component" value="Unassembled WGS sequence"/>
</dbReference>
<organism evidence="3 4">
    <name type="scientific">Empedobacter brevis</name>
    <dbReference type="NCBI Taxonomy" id="247"/>
    <lineage>
        <taxon>Bacteria</taxon>
        <taxon>Pseudomonadati</taxon>
        <taxon>Bacteroidota</taxon>
        <taxon>Flavobacteriia</taxon>
        <taxon>Flavobacteriales</taxon>
        <taxon>Weeksellaceae</taxon>
        <taxon>Empedobacter</taxon>
    </lineage>
</organism>
<dbReference type="EMBL" id="JACAGJ010000006">
    <property type="protein sequence ID" value="MDM1073251.1"/>
    <property type="molecule type" value="Genomic_DNA"/>
</dbReference>
<evidence type="ECO:0000313" key="3">
    <source>
        <dbReference type="EMBL" id="MDM1073251.1"/>
    </source>
</evidence>
<comment type="caution">
    <text evidence="3">The sequence shown here is derived from an EMBL/GenBank/DDBJ whole genome shotgun (WGS) entry which is preliminary data.</text>
</comment>
<evidence type="ECO:0008006" key="5">
    <source>
        <dbReference type="Google" id="ProtNLM"/>
    </source>
</evidence>
<proteinExistence type="predicted"/>
<feature type="chain" id="PRO_5042511201" description="Lipoprotein" evidence="2">
    <location>
        <begin position="20"/>
        <end position="81"/>
    </location>
</feature>
<reference evidence="3" key="2">
    <citation type="journal article" date="2022" name="Sci. Total Environ.">
        <title>Prevalence, transmission, and molecular epidemiology of tet(X)-positive bacteria among humans, animals, and environmental niches in China: An epidemiological, and genomic-based study.</title>
        <authorList>
            <person name="Dong N."/>
            <person name="Zeng Y."/>
            <person name="Cai C."/>
            <person name="Sun C."/>
            <person name="Lu J."/>
            <person name="Liu C."/>
            <person name="Zhou H."/>
            <person name="Sun Q."/>
            <person name="Shu L."/>
            <person name="Wang H."/>
            <person name="Wang Y."/>
            <person name="Wang S."/>
            <person name="Wu C."/>
            <person name="Chan E.W."/>
            <person name="Chen G."/>
            <person name="Shen Z."/>
            <person name="Chen S."/>
            <person name="Zhang R."/>
        </authorList>
    </citation>
    <scope>NUCLEOTIDE SEQUENCE</scope>
    <source>
        <strain evidence="3">R655-4</strain>
    </source>
</reference>